<protein>
    <recommendedName>
        <fullName evidence="11">Sphingomyelin synthase-like domain-containing protein</fullName>
    </recommendedName>
</protein>
<evidence type="ECO:0000256" key="8">
    <source>
        <dbReference type="ARBA" id="ARBA00023136"/>
    </source>
</evidence>
<gene>
    <name evidence="12" type="ORF">MNOR_LOCUS29387</name>
</gene>
<dbReference type="PANTHER" id="PTHR21290:SF27">
    <property type="entry name" value="PHOSPHATIDYLCHOLINE:CERAMIDE CHOLINEPHOSPHOTRANSFERASE 1"/>
    <property type="match status" value="1"/>
</dbReference>
<comment type="subcellular location">
    <subcellularLocation>
        <location evidence="1">Membrane</location>
        <topology evidence="1">Multi-pass membrane protein</topology>
    </subcellularLocation>
</comment>
<organism evidence="12 13">
    <name type="scientific">Meganyctiphanes norvegica</name>
    <name type="common">Northern krill</name>
    <name type="synonym">Thysanopoda norvegica</name>
    <dbReference type="NCBI Taxonomy" id="48144"/>
    <lineage>
        <taxon>Eukaryota</taxon>
        <taxon>Metazoa</taxon>
        <taxon>Ecdysozoa</taxon>
        <taxon>Arthropoda</taxon>
        <taxon>Crustacea</taxon>
        <taxon>Multicrustacea</taxon>
        <taxon>Malacostraca</taxon>
        <taxon>Eumalacostraca</taxon>
        <taxon>Eucarida</taxon>
        <taxon>Euphausiacea</taxon>
        <taxon>Euphausiidae</taxon>
        <taxon>Meganyctiphanes</taxon>
    </lineage>
</organism>
<keyword evidence="13" id="KW-1185">Reference proteome</keyword>
<name>A0AAV2RUF3_MEGNR</name>
<dbReference type="GO" id="GO:0046513">
    <property type="term" value="P:ceramide biosynthetic process"/>
    <property type="evidence" value="ECO:0007669"/>
    <property type="project" value="TreeGrafter"/>
</dbReference>
<feature type="region of interest" description="Disordered" evidence="9">
    <location>
        <begin position="32"/>
        <end position="76"/>
    </location>
</feature>
<evidence type="ECO:0000256" key="5">
    <source>
        <dbReference type="ARBA" id="ARBA00022919"/>
    </source>
</evidence>
<evidence type="ECO:0000256" key="2">
    <source>
        <dbReference type="ARBA" id="ARBA00005441"/>
    </source>
</evidence>
<evidence type="ECO:0000313" key="12">
    <source>
        <dbReference type="EMBL" id="CAL4144058.1"/>
    </source>
</evidence>
<feature type="transmembrane region" description="Helical" evidence="10">
    <location>
        <begin position="220"/>
        <end position="242"/>
    </location>
</feature>
<keyword evidence="4 10" id="KW-0812">Transmembrane</keyword>
<feature type="region of interest" description="Disordered" evidence="9">
    <location>
        <begin position="112"/>
        <end position="135"/>
    </location>
</feature>
<dbReference type="GO" id="GO:0033188">
    <property type="term" value="F:sphingomyelin synthase activity"/>
    <property type="evidence" value="ECO:0007669"/>
    <property type="project" value="TreeGrafter"/>
</dbReference>
<keyword evidence="8 10" id="KW-0472">Membrane</keyword>
<evidence type="ECO:0000259" key="11">
    <source>
        <dbReference type="Pfam" id="PF14360"/>
    </source>
</evidence>
<evidence type="ECO:0000256" key="1">
    <source>
        <dbReference type="ARBA" id="ARBA00004141"/>
    </source>
</evidence>
<evidence type="ECO:0000256" key="4">
    <source>
        <dbReference type="ARBA" id="ARBA00022692"/>
    </source>
</evidence>
<evidence type="ECO:0000256" key="7">
    <source>
        <dbReference type="ARBA" id="ARBA00023098"/>
    </source>
</evidence>
<keyword evidence="6 10" id="KW-1133">Transmembrane helix</keyword>
<sequence length="413" mass="47642">MMSVGDESHLLGARGESCGGRYGSLVENDDLSNISSSSSIMLPGNGSYHHRDSNSKCHSRSSSNTSSSHSSLLDDEDNDYTLMSQNAYQRQPLISSHISTSGKVTDGYHHNDLPHKNNSEVSITMPTPHRDKPRFPKERKKTLVAMIFLFFNFILATTSLALTHERVPEQPPLPDVTLDSINIQEWGLDVSEILIIVFVYSCFIVVMFHKHSWIIFRRIFLLMGLLYFYRSITMYVTVLPVANPNYFCSPKANTTSVVLVLKRVAQLLSGFGLSINGQHTFCGDYIYSGHTMMLVLCYLIVQEYTPRRWWPIHWLFGLASMVGVVMVLIARGHYTVDCVIAYYITTRLWYMYHTMANNHSLKESGPHNFFGRLWWYRMFLYFECNVQGTIPRNYEWPLPWPRRWRVKKSERTS</sequence>
<reference evidence="12 13" key="1">
    <citation type="submission" date="2024-05" db="EMBL/GenBank/DDBJ databases">
        <authorList>
            <person name="Wallberg A."/>
        </authorList>
    </citation>
    <scope>NUCLEOTIDE SEQUENCE [LARGE SCALE GENOMIC DNA]</scope>
</reference>
<feature type="compositionally biased region" description="Low complexity" evidence="9">
    <location>
        <begin position="60"/>
        <end position="71"/>
    </location>
</feature>
<dbReference type="GO" id="GO:0005789">
    <property type="term" value="C:endoplasmic reticulum membrane"/>
    <property type="evidence" value="ECO:0007669"/>
    <property type="project" value="TreeGrafter"/>
</dbReference>
<keyword evidence="5" id="KW-0746">Sphingolipid metabolism</keyword>
<evidence type="ECO:0000256" key="6">
    <source>
        <dbReference type="ARBA" id="ARBA00022989"/>
    </source>
</evidence>
<evidence type="ECO:0000313" key="13">
    <source>
        <dbReference type="Proteomes" id="UP001497623"/>
    </source>
</evidence>
<dbReference type="GO" id="GO:0006686">
    <property type="term" value="P:sphingomyelin biosynthetic process"/>
    <property type="evidence" value="ECO:0007669"/>
    <property type="project" value="TreeGrafter"/>
</dbReference>
<dbReference type="InterPro" id="IPR025749">
    <property type="entry name" value="Sphingomyelin_synth-like_dom"/>
</dbReference>
<proteinExistence type="inferred from homology"/>
<dbReference type="EMBL" id="CAXKWB010033972">
    <property type="protein sequence ID" value="CAL4144058.1"/>
    <property type="molecule type" value="Genomic_DNA"/>
</dbReference>
<feature type="transmembrane region" description="Helical" evidence="10">
    <location>
        <begin position="313"/>
        <end position="334"/>
    </location>
</feature>
<feature type="compositionally biased region" description="Low complexity" evidence="9">
    <location>
        <begin position="32"/>
        <end position="47"/>
    </location>
</feature>
<dbReference type="GO" id="GO:0047493">
    <property type="term" value="F:ceramide cholinephosphotransferase activity"/>
    <property type="evidence" value="ECO:0007669"/>
    <property type="project" value="TreeGrafter"/>
</dbReference>
<accession>A0AAV2RUF3</accession>
<dbReference type="GO" id="GO:0000139">
    <property type="term" value="C:Golgi membrane"/>
    <property type="evidence" value="ECO:0007669"/>
    <property type="project" value="TreeGrafter"/>
</dbReference>
<evidence type="ECO:0000256" key="3">
    <source>
        <dbReference type="ARBA" id="ARBA00022679"/>
    </source>
</evidence>
<dbReference type="Pfam" id="PF14360">
    <property type="entry name" value="PAP2_C"/>
    <property type="match status" value="1"/>
</dbReference>
<keyword evidence="3" id="KW-0808">Transferase</keyword>
<comment type="caution">
    <text evidence="12">The sequence shown here is derived from an EMBL/GenBank/DDBJ whole genome shotgun (WGS) entry which is preliminary data.</text>
</comment>
<feature type="transmembrane region" description="Helical" evidence="10">
    <location>
        <begin position="142"/>
        <end position="162"/>
    </location>
</feature>
<dbReference type="GO" id="GO:0005886">
    <property type="term" value="C:plasma membrane"/>
    <property type="evidence" value="ECO:0007669"/>
    <property type="project" value="TreeGrafter"/>
</dbReference>
<evidence type="ECO:0000256" key="9">
    <source>
        <dbReference type="SAM" id="MobiDB-lite"/>
    </source>
</evidence>
<dbReference type="Proteomes" id="UP001497623">
    <property type="component" value="Unassembled WGS sequence"/>
</dbReference>
<dbReference type="PANTHER" id="PTHR21290">
    <property type="entry name" value="SPHINGOMYELIN SYNTHETASE"/>
    <property type="match status" value="1"/>
</dbReference>
<keyword evidence="7" id="KW-0443">Lipid metabolism</keyword>
<comment type="similarity">
    <text evidence="2">Belongs to the sphingomyelin synthase family.</text>
</comment>
<dbReference type="InterPro" id="IPR045221">
    <property type="entry name" value="Sphingomyelin_synth-like"/>
</dbReference>
<feature type="transmembrane region" description="Helical" evidence="10">
    <location>
        <begin position="190"/>
        <end position="208"/>
    </location>
</feature>
<dbReference type="AlphaFoldDB" id="A0AAV2RUF3"/>
<feature type="domain" description="Sphingomyelin synthase-like" evidence="11">
    <location>
        <begin position="282"/>
        <end position="354"/>
    </location>
</feature>
<evidence type="ECO:0000256" key="10">
    <source>
        <dbReference type="SAM" id="Phobius"/>
    </source>
</evidence>